<dbReference type="InterPro" id="IPR011010">
    <property type="entry name" value="DNA_brk_join_enz"/>
</dbReference>
<accession>A0A0L6JQN5</accession>
<dbReference type="eggNOG" id="COG4974">
    <property type="taxonomic scope" value="Bacteria"/>
</dbReference>
<evidence type="ECO:0000256" key="1">
    <source>
        <dbReference type="ARBA" id="ARBA00004496"/>
    </source>
</evidence>
<dbReference type="STRING" id="398512.Bccel_2948"/>
<dbReference type="AlphaFoldDB" id="A0A0L6JQN5"/>
<protein>
    <submittedName>
        <fullName evidence="12">Integrase family protein</fullName>
    </submittedName>
</protein>
<dbReference type="EMBL" id="LGTC01000001">
    <property type="protein sequence ID" value="KNY27677.1"/>
    <property type="molecule type" value="Genomic_DNA"/>
</dbReference>
<evidence type="ECO:0000256" key="9">
    <source>
        <dbReference type="PROSITE-ProRule" id="PRU01248"/>
    </source>
</evidence>
<gene>
    <name evidence="12" type="ORF">Bccel_2948</name>
</gene>
<evidence type="ECO:0000313" key="12">
    <source>
        <dbReference type="EMBL" id="KNY27677.1"/>
    </source>
</evidence>
<dbReference type="Proteomes" id="UP000036923">
    <property type="component" value="Unassembled WGS sequence"/>
</dbReference>
<reference evidence="13" key="1">
    <citation type="submission" date="2015-07" db="EMBL/GenBank/DDBJ databases">
        <title>Near-Complete Genome Sequence of the Cellulolytic Bacterium Bacteroides (Pseudobacteroides) cellulosolvens ATCC 35603.</title>
        <authorList>
            <person name="Dassa B."/>
            <person name="Utturkar S.M."/>
            <person name="Klingeman D.M."/>
            <person name="Hurt R.A."/>
            <person name="Keller M."/>
            <person name="Xu J."/>
            <person name="Reddy Y.H.K."/>
            <person name="Borovok I."/>
            <person name="Grinberg I.R."/>
            <person name="Lamed R."/>
            <person name="Zhivin O."/>
            <person name="Bayer E.A."/>
            <person name="Brown S.D."/>
        </authorList>
    </citation>
    <scope>NUCLEOTIDE SEQUENCE [LARGE SCALE GENOMIC DNA]</scope>
    <source>
        <strain evidence="13">DSM 2933</strain>
    </source>
</reference>
<evidence type="ECO:0000256" key="5">
    <source>
        <dbReference type="ARBA" id="ARBA00022908"/>
    </source>
</evidence>
<dbReference type="Pfam" id="PF00589">
    <property type="entry name" value="Phage_integrase"/>
    <property type="match status" value="1"/>
</dbReference>
<dbReference type="PANTHER" id="PTHR30349">
    <property type="entry name" value="PHAGE INTEGRASE-RELATED"/>
    <property type="match status" value="1"/>
</dbReference>
<dbReference type="OrthoDB" id="283809at2"/>
<dbReference type="PROSITE" id="PS51900">
    <property type="entry name" value="CB"/>
    <property type="match status" value="1"/>
</dbReference>
<comment type="caution">
    <text evidence="12">The sequence shown here is derived from an EMBL/GenBank/DDBJ whole genome shotgun (WGS) entry which is preliminary data.</text>
</comment>
<keyword evidence="6 9" id="KW-0238">DNA-binding</keyword>
<evidence type="ECO:0000259" key="11">
    <source>
        <dbReference type="PROSITE" id="PS51900"/>
    </source>
</evidence>
<dbReference type="InterPro" id="IPR002104">
    <property type="entry name" value="Integrase_catalytic"/>
</dbReference>
<dbReference type="GO" id="GO:0015074">
    <property type="term" value="P:DNA integration"/>
    <property type="evidence" value="ECO:0007669"/>
    <property type="project" value="UniProtKB-KW"/>
</dbReference>
<keyword evidence="4" id="KW-0159">Chromosome partition</keyword>
<dbReference type="GO" id="GO:0051301">
    <property type="term" value="P:cell division"/>
    <property type="evidence" value="ECO:0007669"/>
    <property type="project" value="UniProtKB-KW"/>
</dbReference>
<proteinExistence type="predicted"/>
<keyword evidence="5" id="KW-0229">DNA integration</keyword>
<organism evidence="12 13">
    <name type="scientific">Pseudobacteroides cellulosolvens ATCC 35603 = DSM 2933</name>
    <dbReference type="NCBI Taxonomy" id="398512"/>
    <lineage>
        <taxon>Bacteria</taxon>
        <taxon>Bacillati</taxon>
        <taxon>Bacillota</taxon>
        <taxon>Clostridia</taxon>
        <taxon>Eubacteriales</taxon>
        <taxon>Oscillospiraceae</taxon>
        <taxon>Pseudobacteroides</taxon>
    </lineage>
</organism>
<dbReference type="InterPro" id="IPR050090">
    <property type="entry name" value="Tyrosine_recombinase_XerCD"/>
</dbReference>
<sequence>MSDYLKQNTSQKEKNEFWPQIVRDSIEFWMEYYLQMTIIGVRSEGIEKKIRMHLGRFNNYFVNIYGHDRISACVKRDVLEWQISMKESDLAHSTINNHLAHLSGFFSWVETKSPGTLAAGNPCKGVSELGLPPLEPRALSEEQIRSLKNVCDRLDRFHQLKGRRHAKFDTSKVHNLRRPLRDRAIVFTLLCTGLRREELVKVNLSQVSPCTPDELRNSRKAKIDRVQGKGKTERVVFLSNDARMALADYIEKERIHDTLEDSTKLFLSAKDIPVRKADGSMSPRSINDILKQIGQWHDSEMKDPSRRISPLCPHALRHTFAFQLSKITGADAYELERRLGHRSQRYIQRYTNPPEDIAAGYVEEL</sequence>
<dbReference type="PROSITE" id="PS51898">
    <property type="entry name" value="TYR_RECOMBINASE"/>
    <property type="match status" value="1"/>
</dbReference>
<evidence type="ECO:0000259" key="10">
    <source>
        <dbReference type="PROSITE" id="PS51898"/>
    </source>
</evidence>
<feature type="domain" description="Tyr recombinase" evidence="10">
    <location>
        <begin position="134"/>
        <end position="363"/>
    </location>
</feature>
<dbReference type="Gene3D" id="1.10.443.10">
    <property type="entry name" value="Intergrase catalytic core"/>
    <property type="match status" value="1"/>
</dbReference>
<keyword evidence="2" id="KW-0963">Cytoplasm</keyword>
<dbReference type="GO" id="GO:0005737">
    <property type="term" value="C:cytoplasm"/>
    <property type="evidence" value="ECO:0007669"/>
    <property type="project" value="UniProtKB-SubCell"/>
</dbReference>
<evidence type="ECO:0000256" key="6">
    <source>
        <dbReference type="ARBA" id="ARBA00023125"/>
    </source>
</evidence>
<comment type="subcellular location">
    <subcellularLocation>
        <location evidence="1">Cytoplasm</location>
    </subcellularLocation>
</comment>
<evidence type="ECO:0000256" key="2">
    <source>
        <dbReference type="ARBA" id="ARBA00022490"/>
    </source>
</evidence>
<keyword evidence="8" id="KW-0131">Cell cycle</keyword>
<dbReference type="GO" id="GO:0007059">
    <property type="term" value="P:chromosome segregation"/>
    <property type="evidence" value="ECO:0007669"/>
    <property type="project" value="UniProtKB-KW"/>
</dbReference>
<keyword evidence="13" id="KW-1185">Reference proteome</keyword>
<evidence type="ECO:0000256" key="7">
    <source>
        <dbReference type="ARBA" id="ARBA00023172"/>
    </source>
</evidence>
<keyword evidence="7" id="KW-0233">DNA recombination</keyword>
<evidence type="ECO:0000313" key="13">
    <source>
        <dbReference type="Proteomes" id="UP000036923"/>
    </source>
</evidence>
<evidence type="ECO:0000256" key="3">
    <source>
        <dbReference type="ARBA" id="ARBA00022618"/>
    </source>
</evidence>
<evidence type="ECO:0000256" key="4">
    <source>
        <dbReference type="ARBA" id="ARBA00022829"/>
    </source>
</evidence>
<name>A0A0L6JQN5_9FIRM</name>
<evidence type="ECO:0000256" key="8">
    <source>
        <dbReference type="ARBA" id="ARBA00023306"/>
    </source>
</evidence>
<keyword evidence="3" id="KW-0132">Cell division</keyword>
<dbReference type="InterPro" id="IPR044068">
    <property type="entry name" value="CB"/>
</dbReference>
<dbReference type="SUPFAM" id="SSF56349">
    <property type="entry name" value="DNA breaking-rejoining enzymes"/>
    <property type="match status" value="1"/>
</dbReference>
<feature type="domain" description="Core-binding (CB)" evidence="11">
    <location>
        <begin position="24"/>
        <end position="110"/>
    </location>
</feature>
<dbReference type="InterPro" id="IPR013762">
    <property type="entry name" value="Integrase-like_cat_sf"/>
</dbReference>
<dbReference type="PANTHER" id="PTHR30349:SF77">
    <property type="entry name" value="TYROSINE RECOMBINASE XERC"/>
    <property type="match status" value="1"/>
</dbReference>
<dbReference type="Gene3D" id="1.10.150.130">
    <property type="match status" value="1"/>
</dbReference>
<dbReference type="GO" id="GO:0003677">
    <property type="term" value="F:DNA binding"/>
    <property type="evidence" value="ECO:0007669"/>
    <property type="project" value="UniProtKB-UniRule"/>
</dbReference>
<dbReference type="RefSeq" id="WP_050753473.1">
    <property type="nucleotide sequence ID" value="NZ_JQKC01000034.1"/>
</dbReference>
<dbReference type="CDD" id="cd00397">
    <property type="entry name" value="DNA_BRE_C"/>
    <property type="match status" value="1"/>
</dbReference>
<dbReference type="InterPro" id="IPR010998">
    <property type="entry name" value="Integrase_recombinase_N"/>
</dbReference>
<dbReference type="GO" id="GO:0006310">
    <property type="term" value="P:DNA recombination"/>
    <property type="evidence" value="ECO:0007669"/>
    <property type="project" value="UniProtKB-KW"/>
</dbReference>